<dbReference type="PROSITE" id="PS50158">
    <property type="entry name" value="ZF_CCHC"/>
    <property type="match status" value="1"/>
</dbReference>
<dbReference type="GO" id="GO:0006397">
    <property type="term" value="P:mRNA processing"/>
    <property type="evidence" value="ECO:0007669"/>
    <property type="project" value="UniProtKB-KW"/>
</dbReference>
<evidence type="ECO:0000256" key="1">
    <source>
        <dbReference type="ARBA" id="ARBA00022664"/>
    </source>
</evidence>
<keyword evidence="2" id="KW-0479">Metal-binding</keyword>
<evidence type="ECO:0000313" key="4">
    <source>
        <dbReference type="EMBL" id="MBW0524000.1"/>
    </source>
</evidence>
<dbReference type="EMBL" id="AVOT02030710">
    <property type="protein sequence ID" value="MBW0524000.1"/>
    <property type="molecule type" value="Genomic_DNA"/>
</dbReference>
<dbReference type="OrthoDB" id="2506424at2759"/>
<dbReference type="Gene3D" id="4.10.60.10">
    <property type="entry name" value="Zinc finger, CCHC-type"/>
    <property type="match status" value="1"/>
</dbReference>
<keyword evidence="5" id="KW-1185">Reference proteome</keyword>
<evidence type="ECO:0000256" key="2">
    <source>
        <dbReference type="PROSITE-ProRule" id="PRU00047"/>
    </source>
</evidence>
<sequence>MVNLGSFWPILQQKKAHGSTLLFLKDRDLAERISKGDLAYILTHLRPVVAFTPGPPQCFNCLKIGHIAHDCKKEALCANCGRKHNTSDCKTEKSDSLCIRCIYKDIEKDAQIDMMDDKYHHNCMSAKFPFKQAELTNFSSVRRL</sequence>
<keyword evidence="1" id="KW-0507">mRNA processing</keyword>
<reference evidence="4" key="1">
    <citation type="submission" date="2021-03" db="EMBL/GenBank/DDBJ databases">
        <title>Draft genome sequence of rust myrtle Austropuccinia psidii MF-1, a brazilian biotype.</title>
        <authorList>
            <person name="Quecine M.C."/>
            <person name="Pachon D.M.R."/>
            <person name="Bonatelli M.L."/>
            <person name="Correr F.H."/>
            <person name="Franceschini L.M."/>
            <person name="Leite T.F."/>
            <person name="Margarido G.R.A."/>
            <person name="Almeida C.A."/>
            <person name="Ferrarezi J.A."/>
            <person name="Labate C.A."/>
        </authorList>
    </citation>
    <scope>NUCLEOTIDE SEQUENCE</scope>
    <source>
        <strain evidence="4">MF-1</strain>
    </source>
</reference>
<dbReference type="SUPFAM" id="SSF57756">
    <property type="entry name" value="Retrovirus zinc finger-like domains"/>
    <property type="match status" value="1"/>
</dbReference>
<keyword evidence="2" id="KW-0863">Zinc-finger</keyword>
<dbReference type="GO" id="GO:0003676">
    <property type="term" value="F:nucleic acid binding"/>
    <property type="evidence" value="ECO:0007669"/>
    <property type="project" value="InterPro"/>
</dbReference>
<dbReference type="GO" id="GO:0008270">
    <property type="term" value="F:zinc ion binding"/>
    <property type="evidence" value="ECO:0007669"/>
    <property type="project" value="UniProtKB-KW"/>
</dbReference>
<dbReference type="SMART" id="SM00343">
    <property type="entry name" value="ZnF_C2HC"/>
    <property type="match status" value="2"/>
</dbReference>
<evidence type="ECO:0000259" key="3">
    <source>
        <dbReference type="PROSITE" id="PS50158"/>
    </source>
</evidence>
<name>A0A9Q3ERT6_9BASI</name>
<dbReference type="AlphaFoldDB" id="A0A9Q3ERT6"/>
<evidence type="ECO:0000313" key="5">
    <source>
        <dbReference type="Proteomes" id="UP000765509"/>
    </source>
</evidence>
<dbReference type="InterPro" id="IPR036875">
    <property type="entry name" value="Znf_CCHC_sf"/>
</dbReference>
<accession>A0A9Q3ERT6</accession>
<feature type="domain" description="CCHC-type" evidence="3">
    <location>
        <begin position="58"/>
        <end position="73"/>
    </location>
</feature>
<keyword evidence="2" id="KW-0862">Zinc</keyword>
<protein>
    <recommendedName>
        <fullName evidence="3">CCHC-type domain-containing protein</fullName>
    </recommendedName>
</protein>
<dbReference type="InterPro" id="IPR001878">
    <property type="entry name" value="Znf_CCHC"/>
</dbReference>
<gene>
    <name evidence="4" type="ORF">O181_063715</name>
</gene>
<proteinExistence type="predicted"/>
<dbReference type="Proteomes" id="UP000765509">
    <property type="component" value="Unassembled WGS sequence"/>
</dbReference>
<organism evidence="4 5">
    <name type="scientific">Austropuccinia psidii MF-1</name>
    <dbReference type="NCBI Taxonomy" id="1389203"/>
    <lineage>
        <taxon>Eukaryota</taxon>
        <taxon>Fungi</taxon>
        <taxon>Dikarya</taxon>
        <taxon>Basidiomycota</taxon>
        <taxon>Pucciniomycotina</taxon>
        <taxon>Pucciniomycetes</taxon>
        <taxon>Pucciniales</taxon>
        <taxon>Sphaerophragmiaceae</taxon>
        <taxon>Austropuccinia</taxon>
    </lineage>
</organism>
<comment type="caution">
    <text evidence="4">The sequence shown here is derived from an EMBL/GenBank/DDBJ whole genome shotgun (WGS) entry which is preliminary data.</text>
</comment>
<dbReference type="Pfam" id="PF00098">
    <property type="entry name" value="zf-CCHC"/>
    <property type="match status" value="1"/>
</dbReference>